<dbReference type="EMBL" id="WEGJ01000034">
    <property type="protein sequence ID" value="MQY15479.1"/>
    <property type="molecule type" value="Genomic_DNA"/>
</dbReference>
<dbReference type="Proteomes" id="UP000466345">
    <property type="component" value="Unassembled WGS sequence"/>
</dbReference>
<dbReference type="GO" id="GO:0004658">
    <property type="term" value="F:propionyl-CoA carboxylase activity"/>
    <property type="evidence" value="ECO:0007669"/>
    <property type="project" value="InterPro"/>
</dbReference>
<dbReference type="RefSeq" id="WP_153456305.1">
    <property type="nucleotide sequence ID" value="NZ_WEGJ01000034.1"/>
</dbReference>
<name>A0A7K0CPW1_9ACTN</name>
<dbReference type="Pfam" id="PF13822">
    <property type="entry name" value="ACC_epsilon"/>
    <property type="match status" value="1"/>
</dbReference>
<sequence length="64" mass="7226">MDEPEPLVRFVRGEPDPLEIAAVTLVLLTALHGRHDTGTEATLRRLTTWNPGQHWRNPGSWSLL</sequence>
<gene>
    <name evidence="1" type="ORF">SRB5_56610</name>
</gene>
<evidence type="ECO:0000313" key="1">
    <source>
        <dbReference type="EMBL" id="MQY15479.1"/>
    </source>
</evidence>
<dbReference type="InterPro" id="IPR032716">
    <property type="entry name" value="ACC_epsilon"/>
</dbReference>
<protein>
    <recommendedName>
        <fullName evidence="3">Acyl-CoA carboxylase subunit epsilon</fullName>
    </recommendedName>
</protein>
<reference evidence="1 2" key="1">
    <citation type="submission" date="2019-10" db="EMBL/GenBank/DDBJ databases">
        <title>Streptomyces smaragdinus sp. nov. and Streptomyces fabii sp. nov., isolated from the gut of fungus growing-termite Macrotermes natalensis.</title>
        <authorList>
            <person name="Schwitalla J."/>
            <person name="Benndorf R."/>
            <person name="Martin K."/>
            <person name="De Beer W."/>
            <person name="Kaster A.-K."/>
            <person name="Vollmers J."/>
            <person name="Poulsen M."/>
            <person name="Beemelmanns C."/>
        </authorList>
    </citation>
    <scope>NUCLEOTIDE SEQUENCE [LARGE SCALE GENOMIC DNA]</scope>
    <source>
        <strain evidence="1 2">RB5</strain>
    </source>
</reference>
<dbReference type="AlphaFoldDB" id="A0A7K0CPW1"/>
<evidence type="ECO:0008006" key="3">
    <source>
        <dbReference type="Google" id="ProtNLM"/>
    </source>
</evidence>
<comment type="caution">
    <text evidence="1">The sequence shown here is derived from an EMBL/GenBank/DDBJ whole genome shotgun (WGS) entry which is preliminary data.</text>
</comment>
<evidence type="ECO:0000313" key="2">
    <source>
        <dbReference type="Proteomes" id="UP000466345"/>
    </source>
</evidence>
<dbReference type="GO" id="GO:0003989">
    <property type="term" value="F:acetyl-CoA carboxylase activity"/>
    <property type="evidence" value="ECO:0007669"/>
    <property type="project" value="InterPro"/>
</dbReference>
<proteinExistence type="predicted"/>
<keyword evidence="2" id="KW-1185">Reference proteome</keyword>
<organism evidence="1 2">
    <name type="scientific">Streptomyces smaragdinus</name>
    <dbReference type="NCBI Taxonomy" id="2585196"/>
    <lineage>
        <taxon>Bacteria</taxon>
        <taxon>Bacillati</taxon>
        <taxon>Actinomycetota</taxon>
        <taxon>Actinomycetes</taxon>
        <taxon>Kitasatosporales</taxon>
        <taxon>Streptomycetaceae</taxon>
        <taxon>Streptomyces</taxon>
    </lineage>
</organism>
<accession>A0A7K0CPW1</accession>